<evidence type="ECO:0000313" key="4">
    <source>
        <dbReference type="EMBL" id="CAH2086924.1"/>
    </source>
</evidence>
<feature type="compositionally biased region" description="Polar residues" evidence="2">
    <location>
        <begin position="1252"/>
        <end position="1281"/>
    </location>
</feature>
<accession>A0AAU9TJL3</accession>
<organism evidence="4 5">
    <name type="scientific">Euphydryas editha</name>
    <name type="common">Edith's checkerspot</name>
    <dbReference type="NCBI Taxonomy" id="104508"/>
    <lineage>
        <taxon>Eukaryota</taxon>
        <taxon>Metazoa</taxon>
        <taxon>Ecdysozoa</taxon>
        <taxon>Arthropoda</taxon>
        <taxon>Hexapoda</taxon>
        <taxon>Insecta</taxon>
        <taxon>Pterygota</taxon>
        <taxon>Neoptera</taxon>
        <taxon>Endopterygota</taxon>
        <taxon>Lepidoptera</taxon>
        <taxon>Glossata</taxon>
        <taxon>Ditrysia</taxon>
        <taxon>Papilionoidea</taxon>
        <taxon>Nymphalidae</taxon>
        <taxon>Nymphalinae</taxon>
        <taxon>Euphydryas</taxon>
    </lineage>
</organism>
<feature type="compositionally biased region" description="Basic residues" evidence="2">
    <location>
        <begin position="1282"/>
        <end position="1294"/>
    </location>
</feature>
<feature type="region of interest" description="Disordered" evidence="2">
    <location>
        <begin position="1"/>
        <end position="60"/>
    </location>
</feature>
<protein>
    <recommendedName>
        <fullName evidence="3">Reverse transcriptase domain-containing protein</fullName>
    </recommendedName>
</protein>
<reference evidence="4" key="1">
    <citation type="submission" date="2022-03" db="EMBL/GenBank/DDBJ databases">
        <authorList>
            <person name="Tunstrom K."/>
        </authorList>
    </citation>
    <scope>NUCLEOTIDE SEQUENCE</scope>
</reference>
<dbReference type="PANTHER" id="PTHR35450:SF2">
    <property type="entry name" value="REVERSE TRANSCRIPTASE DOMAIN-CONTAINING PROTEIN"/>
    <property type="match status" value="1"/>
</dbReference>
<dbReference type="GO" id="GO:0071897">
    <property type="term" value="P:DNA biosynthetic process"/>
    <property type="evidence" value="ECO:0007669"/>
    <property type="project" value="UniProtKB-ARBA"/>
</dbReference>
<feature type="region of interest" description="Disordered" evidence="2">
    <location>
        <begin position="1252"/>
        <end position="1300"/>
    </location>
</feature>
<name>A0AAU9TJL3_EUPED</name>
<dbReference type="CDD" id="cd01650">
    <property type="entry name" value="RT_nLTR_like"/>
    <property type="match status" value="1"/>
</dbReference>
<proteinExistence type="predicted"/>
<dbReference type="EMBL" id="CAKOGL010000005">
    <property type="protein sequence ID" value="CAH2086924.1"/>
    <property type="molecule type" value="Genomic_DNA"/>
</dbReference>
<feature type="compositionally biased region" description="Basic and acidic residues" evidence="2">
    <location>
        <begin position="1"/>
        <end position="20"/>
    </location>
</feature>
<keyword evidence="1" id="KW-0175">Coiled coil</keyword>
<keyword evidence="5" id="KW-1185">Reference proteome</keyword>
<dbReference type="Proteomes" id="UP001153954">
    <property type="component" value="Unassembled WGS sequence"/>
</dbReference>
<feature type="domain" description="Reverse transcriptase" evidence="3">
    <location>
        <begin position="523"/>
        <end position="809"/>
    </location>
</feature>
<sequence length="1300" mass="149192">MESFVNDERIGPLPGGDRRGTFGADAGRDSMQTVSGSLLNRRARVGGPEDTTADQRGGEGVDDALQSRALPINSVGSSALTTNKAVNDDRRRKWSTEELEELMFCYFKARSGGAGYISRLEELFATRNPDNPKILKFNGNTLSNQARRVIKQNVISQELLNRIQKRAEGIVIVTTEYTEQFSTAHNIEQTSIQSEEQSITQIQTVHDPLPNNTQHTSTERAKEIDQLTRNIVVNEDQEPIVIQFLQTLAETKEIPIEERLLLPKAKINKSFIKNLNTLNKYLPNLLVTNNSLREINNILYAAAKTLVVDNNQTPYAPKMTINSKSNPPWKKRIQIRIEKLRKELGQLIEIEKGISTNRMSKIRDKLYGKYNIQSENDHNNTAEIIKQRIKALAGRIKRYEEMNTKKEQNKLFAENEHRLYRSLGCNATKDIKLPSKENVEEFWKSILSIPQKYNTEANWIKEIATMSNEVNTVESEEITEDQVKLALRRMLNWKSPGLDKIHNYYIKYLTSVHKYLASLFTNIVSGKEPLEEWFTTGKVILVPKNENTEDPKNWRPIACLPSMYKLLTSVLANVLYSHCHENNIMAEEQRGCRRGVRGCKDHLMVNKAILEDAHQSQRNLSVAWIDYRKAFDSVSHEWLLKLLDIYKCPPMIKKFLILAMSSWRVIMTARGSHESITTEPIYIRRGIFQGDSLSPLLFCLALNPLSFVLNKYETKGYKLKDSIWINHLLYMDDLKVYANNRNSLKVLLDSVEIFTSDIGMKFGLDKCNVLHLTAGHRNSTAGGGHILLSGDTFKHLAISDRYKYLGVHESGKIEHSVIREQITKEYLKRVKKLLSTHLNSRNLIKGINTYAIPVLLYSFGIINYKNSDLKKIDVKTRKLLAIKKAHQQKAETERLYLPINQGGRGLLNVEYMYKAQIVKYKQYLKTENGQLIKAIVQHDTSRDKYSLMKEAQEIETELHLPQGNAQTNEEIRKSIVNRHNEIWRNKQLHGQFPKKVLDQSNIDKELSFKWIKKQQISPSIESSIFAIQDQAVMTRQHQRDILKEPVDGKCRLCASKDETTQHIISGCEKLAGTYYVKRHNNLVQYVYWCLARQHKMEVSNLWWKETLTQPQVKENNSAKIMWEIPVQTDVTITHNRPDLIYTNKENNKTYLIDVTVPSDYNIGAKEIEKLSKYHLLKTEISRLWNTQTSVIPIIIGATGIVAKSIKKYLEQLDSNIDISILQKQAAIHTSIILSKVLGDTVFVHNIQDPLPQNTQLSGTQQLAGTPHSLNRTHEPNTNTLQRRGRGRGRRRRATQHAPIE</sequence>
<dbReference type="PROSITE" id="PS50878">
    <property type="entry name" value="RT_POL"/>
    <property type="match status" value="1"/>
</dbReference>
<dbReference type="Pfam" id="PF00078">
    <property type="entry name" value="RVT_1"/>
    <property type="match status" value="1"/>
</dbReference>
<evidence type="ECO:0000256" key="2">
    <source>
        <dbReference type="SAM" id="MobiDB-lite"/>
    </source>
</evidence>
<dbReference type="InterPro" id="IPR043502">
    <property type="entry name" value="DNA/RNA_pol_sf"/>
</dbReference>
<dbReference type="InterPro" id="IPR000477">
    <property type="entry name" value="RT_dom"/>
</dbReference>
<comment type="caution">
    <text evidence="4">The sequence shown here is derived from an EMBL/GenBank/DDBJ whole genome shotgun (WGS) entry which is preliminary data.</text>
</comment>
<evidence type="ECO:0000256" key="1">
    <source>
        <dbReference type="SAM" id="Coils"/>
    </source>
</evidence>
<evidence type="ECO:0000313" key="5">
    <source>
        <dbReference type="Proteomes" id="UP001153954"/>
    </source>
</evidence>
<dbReference type="PANTHER" id="PTHR35450">
    <property type="entry name" value="REVERSE TRANSCRIPTASE DOMAIN-CONTAINING PROTEIN"/>
    <property type="match status" value="1"/>
</dbReference>
<dbReference type="SUPFAM" id="SSF56672">
    <property type="entry name" value="DNA/RNA polymerases"/>
    <property type="match status" value="1"/>
</dbReference>
<feature type="coiled-coil region" evidence="1">
    <location>
        <begin position="382"/>
        <end position="416"/>
    </location>
</feature>
<gene>
    <name evidence="4" type="ORF">EEDITHA_LOCUS3240</name>
</gene>
<evidence type="ECO:0000259" key="3">
    <source>
        <dbReference type="PROSITE" id="PS50878"/>
    </source>
</evidence>